<proteinExistence type="predicted"/>
<evidence type="ECO:0000313" key="2">
    <source>
        <dbReference type="Proteomes" id="UP000499080"/>
    </source>
</evidence>
<comment type="caution">
    <text evidence="1">The sequence shown here is derived from an EMBL/GenBank/DDBJ whole genome shotgun (WGS) entry which is preliminary data.</text>
</comment>
<dbReference type="AlphaFoldDB" id="A0A4Y2FD29"/>
<evidence type="ECO:0000313" key="1">
    <source>
        <dbReference type="EMBL" id="GBM38175.1"/>
    </source>
</evidence>
<name>A0A4Y2FD29_ARAVE</name>
<protein>
    <submittedName>
        <fullName evidence="1">Uncharacterized protein</fullName>
    </submittedName>
</protein>
<accession>A0A4Y2FD29</accession>
<gene>
    <name evidence="1" type="ORF">AVEN_101491_1</name>
</gene>
<organism evidence="1 2">
    <name type="scientific">Araneus ventricosus</name>
    <name type="common">Orbweaver spider</name>
    <name type="synonym">Epeira ventricosa</name>
    <dbReference type="NCBI Taxonomy" id="182803"/>
    <lineage>
        <taxon>Eukaryota</taxon>
        <taxon>Metazoa</taxon>
        <taxon>Ecdysozoa</taxon>
        <taxon>Arthropoda</taxon>
        <taxon>Chelicerata</taxon>
        <taxon>Arachnida</taxon>
        <taxon>Araneae</taxon>
        <taxon>Araneomorphae</taxon>
        <taxon>Entelegynae</taxon>
        <taxon>Araneoidea</taxon>
        <taxon>Araneidae</taxon>
        <taxon>Araneus</taxon>
    </lineage>
</organism>
<reference evidence="1 2" key="1">
    <citation type="journal article" date="2019" name="Sci. Rep.">
        <title>Orb-weaving spider Araneus ventricosus genome elucidates the spidroin gene catalogue.</title>
        <authorList>
            <person name="Kono N."/>
            <person name="Nakamura H."/>
            <person name="Ohtoshi R."/>
            <person name="Moran D.A.P."/>
            <person name="Shinohara A."/>
            <person name="Yoshida Y."/>
            <person name="Fujiwara M."/>
            <person name="Mori M."/>
            <person name="Tomita M."/>
            <person name="Arakawa K."/>
        </authorList>
    </citation>
    <scope>NUCLEOTIDE SEQUENCE [LARGE SCALE GENOMIC DNA]</scope>
</reference>
<sequence length="123" mass="13526">MEQAGRRSVWAVALMRLCGGEMARGKKFPTSQASPQFQEKRGGGADQCLCPLPVAFDFKGNTSSPQNKRVAKHGAEVKRVILTLRQRSPTQEELVTAHESCETHSLIGEMFASGEREPFAFGF</sequence>
<keyword evidence="2" id="KW-1185">Reference proteome</keyword>
<dbReference type="Proteomes" id="UP000499080">
    <property type="component" value="Unassembled WGS sequence"/>
</dbReference>
<dbReference type="EMBL" id="BGPR01000861">
    <property type="protein sequence ID" value="GBM38175.1"/>
    <property type="molecule type" value="Genomic_DNA"/>
</dbReference>